<dbReference type="GO" id="GO:0016787">
    <property type="term" value="F:hydrolase activity"/>
    <property type="evidence" value="ECO:0007669"/>
    <property type="project" value="UniProtKB-KW"/>
</dbReference>
<keyword evidence="8" id="KW-0479">Metal-binding</keyword>
<dbReference type="AlphaFoldDB" id="B4MUI7"/>
<evidence type="ECO:0000256" key="8">
    <source>
        <dbReference type="PROSITE-ProRule" id="PRU00723"/>
    </source>
</evidence>
<dbReference type="SUPFAM" id="SSF63748">
    <property type="entry name" value="Tudor/PWWP/MBT"/>
    <property type="match status" value="1"/>
</dbReference>
<dbReference type="KEGG" id="dwi:6642818"/>
<keyword evidence="8" id="KW-0863">Zinc-finger</keyword>
<dbReference type="GO" id="GO:0005524">
    <property type="term" value="F:ATP binding"/>
    <property type="evidence" value="ECO:0007669"/>
    <property type="project" value="UniProtKB-KW"/>
</dbReference>
<evidence type="ECO:0000256" key="6">
    <source>
        <dbReference type="ARBA" id="ARBA00022840"/>
    </source>
</evidence>
<dbReference type="PhylomeDB" id="B4MUI7"/>
<evidence type="ECO:0000313" key="10">
    <source>
        <dbReference type="EMBL" id="EDW76182.1"/>
    </source>
</evidence>
<dbReference type="GO" id="GO:0042078">
    <property type="term" value="P:germ-line stem cell division"/>
    <property type="evidence" value="ECO:0007669"/>
    <property type="project" value="TreeGrafter"/>
</dbReference>
<comment type="catalytic activity">
    <reaction evidence="7">
        <text>ATP + H2O = ADP + phosphate + H(+)</text>
        <dbReference type="Rhea" id="RHEA:13065"/>
        <dbReference type="ChEBI" id="CHEBI:15377"/>
        <dbReference type="ChEBI" id="CHEBI:15378"/>
        <dbReference type="ChEBI" id="CHEBI:30616"/>
        <dbReference type="ChEBI" id="CHEBI:43474"/>
        <dbReference type="ChEBI" id="CHEBI:456216"/>
        <dbReference type="EC" id="3.6.4.13"/>
    </reaction>
</comment>
<dbReference type="STRING" id="7260.B4MUI7"/>
<evidence type="ECO:0000259" key="9">
    <source>
        <dbReference type="PROSITE" id="PS50103"/>
    </source>
</evidence>
<evidence type="ECO:0000313" key="11">
    <source>
        <dbReference type="Proteomes" id="UP000007798"/>
    </source>
</evidence>
<dbReference type="OrthoDB" id="249932at2759"/>
<feature type="domain" description="C3H1-type" evidence="9">
    <location>
        <begin position="258"/>
        <end position="285"/>
    </location>
</feature>
<reference evidence="10 11" key="1">
    <citation type="journal article" date="2007" name="Nature">
        <title>Evolution of genes and genomes on the Drosophila phylogeny.</title>
        <authorList>
            <consortium name="Drosophila 12 Genomes Consortium"/>
            <person name="Clark A.G."/>
            <person name="Eisen M.B."/>
            <person name="Smith D.R."/>
            <person name="Bergman C.M."/>
            <person name="Oliver B."/>
            <person name="Markow T.A."/>
            <person name="Kaufman T.C."/>
            <person name="Kellis M."/>
            <person name="Gelbart W."/>
            <person name="Iyer V.N."/>
            <person name="Pollard D.A."/>
            <person name="Sackton T.B."/>
            <person name="Larracuente A.M."/>
            <person name="Singh N.D."/>
            <person name="Abad J.P."/>
            <person name="Abt D.N."/>
            <person name="Adryan B."/>
            <person name="Aguade M."/>
            <person name="Akashi H."/>
            <person name="Anderson W.W."/>
            <person name="Aquadro C.F."/>
            <person name="Ardell D.H."/>
            <person name="Arguello R."/>
            <person name="Artieri C.G."/>
            <person name="Barbash D.A."/>
            <person name="Barker D."/>
            <person name="Barsanti P."/>
            <person name="Batterham P."/>
            <person name="Batzoglou S."/>
            <person name="Begun D."/>
            <person name="Bhutkar A."/>
            <person name="Blanco E."/>
            <person name="Bosak S.A."/>
            <person name="Bradley R.K."/>
            <person name="Brand A.D."/>
            <person name="Brent M.R."/>
            <person name="Brooks A.N."/>
            <person name="Brown R.H."/>
            <person name="Butlin R.K."/>
            <person name="Caggese C."/>
            <person name="Calvi B.R."/>
            <person name="Bernardo de Carvalho A."/>
            <person name="Caspi A."/>
            <person name="Castrezana S."/>
            <person name="Celniker S.E."/>
            <person name="Chang J.L."/>
            <person name="Chapple C."/>
            <person name="Chatterji S."/>
            <person name="Chinwalla A."/>
            <person name="Civetta A."/>
            <person name="Clifton S.W."/>
            <person name="Comeron J.M."/>
            <person name="Costello J.C."/>
            <person name="Coyne J.A."/>
            <person name="Daub J."/>
            <person name="David R.G."/>
            <person name="Delcher A.L."/>
            <person name="Delehaunty K."/>
            <person name="Do C.B."/>
            <person name="Ebling H."/>
            <person name="Edwards K."/>
            <person name="Eickbush T."/>
            <person name="Evans J.D."/>
            <person name="Filipski A."/>
            <person name="Findeiss S."/>
            <person name="Freyhult E."/>
            <person name="Fulton L."/>
            <person name="Fulton R."/>
            <person name="Garcia A.C."/>
            <person name="Gardiner A."/>
            <person name="Garfield D.A."/>
            <person name="Garvin B.E."/>
            <person name="Gibson G."/>
            <person name="Gilbert D."/>
            <person name="Gnerre S."/>
            <person name="Godfrey J."/>
            <person name="Good R."/>
            <person name="Gotea V."/>
            <person name="Gravely B."/>
            <person name="Greenberg A.J."/>
            <person name="Griffiths-Jones S."/>
            <person name="Gross S."/>
            <person name="Guigo R."/>
            <person name="Gustafson E.A."/>
            <person name="Haerty W."/>
            <person name="Hahn M.W."/>
            <person name="Halligan D.L."/>
            <person name="Halpern A.L."/>
            <person name="Halter G.M."/>
            <person name="Han M.V."/>
            <person name="Heger A."/>
            <person name="Hillier L."/>
            <person name="Hinrichs A.S."/>
            <person name="Holmes I."/>
            <person name="Hoskins R.A."/>
            <person name="Hubisz M.J."/>
            <person name="Hultmark D."/>
            <person name="Huntley M.A."/>
            <person name="Jaffe D.B."/>
            <person name="Jagadeeshan S."/>
            <person name="Jeck W.R."/>
            <person name="Johnson J."/>
            <person name="Jones C.D."/>
            <person name="Jordan W.C."/>
            <person name="Karpen G.H."/>
            <person name="Kataoka E."/>
            <person name="Keightley P.D."/>
            <person name="Kheradpour P."/>
            <person name="Kirkness E.F."/>
            <person name="Koerich L.B."/>
            <person name="Kristiansen K."/>
            <person name="Kudrna D."/>
            <person name="Kulathinal R.J."/>
            <person name="Kumar S."/>
            <person name="Kwok R."/>
            <person name="Lander E."/>
            <person name="Langley C.H."/>
            <person name="Lapoint R."/>
            <person name="Lazzaro B.P."/>
            <person name="Lee S.J."/>
            <person name="Levesque L."/>
            <person name="Li R."/>
            <person name="Lin C.F."/>
            <person name="Lin M.F."/>
            <person name="Lindblad-Toh K."/>
            <person name="Llopart A."/>
            <person name="Long M."/>
            <person name="Low L."/>
            <person name="Lozovsky E."/>
            <person name="Lu J."/>
            <person name="Luo M."/>
            <person name="Machado C.A."/>
            <person name="Makalowski W."/>
            <person name="Marzo M."/>
            <person name="Matsuda M."/>
            <person name="Matzkin L."/>
            <person name="McAllister B."/>
            <person name="McBride C.S."/>
            <person name="McKernan B."/>
            <person name="McKernan K."/>
            <person name="Mendez-Lago M."/>
            <person name="Minx P."/>
            <person name="Mollenhauer M.U."/>
            <person name="Montooth K."/>
            <person name="Mount S.M."/>
            <person name="Mu X."/>
            <person name="Myers E."/>
            <person name="Negre B."/>
            <person name="Newfeld S."/>
            <person name="Nielsen R."/>
            <person name="Noor M.A."/>
            <person name="O'Grady P."/>
            <person name="Pachter L."/>
            <person name="Papaceit M."/>
            <person name="Parisi M.J."/>
            <person name="Parisi M."/>
            <person name="Parts L."/>
            <person name="Pedersen J.S."/>
            <person name="Pesole G."/>
            <person name="Phillippy A.M."/>
            <person name="Ponting C.P."/>
            <person name="Pop M."/>
            <person name="Porcelli D."/>
            <person name="Powell J.R."/>
            <person name="Prohaska S."/>
            <person name="Pruitt K."/>
            <person name="Puig M."/>
            <person name="Quesneville H."/>
            <person name="Ram K.R."/>
            <person name="Rand D."/>
            <person name="Rasmussen M.D."/>
            <person name="Reed L.K."/>
            <person name="Reenan R."/>
            <person name="Reily A."/>
            <person name="Remington K.A."/>
            <person name="Rieger T.T."/>
            <person name="Ritchie M.G."/>
            <person name="Robin C."/>
            <person name="Rogers Y.H."/>
            <person name="Rohde C."/>
            <person name="Rozas J."/>
            <person name="Rubenfield M.J."/>
            <person name="Ruiz A."/>
            <person name="Russo S."/>
            <person name="Salzberg S.L."/>
            <person name="Sanchez-Gracia A."/>
            <person name="Saranga D.J."/>
            <person name="Sato H."/>
            <person name="Schaeffer S.W."/>
            <person name="Schatz M.C."/>
            <person name="Schlenke T."/>
            <person name="Schwartz R."/>
            <person name="Segarra C."/>
            <person name="Singh R.S."/>
            <person name="Sirot L."/>
            <person name="Sirota M."/>
            <person name="Sisneros N.B."/>
            <person name="Smith C.D."/>
            <person name="Smith T.F."/>
            <person name="Spieth J."/>
            <person name="Stage D.E."/>
            <person name="Stark A."/>
            <person name="Stephan W."/>
            <person name="Strausberg R.L."/>
            <person name="Strempel S."/>
            <person name="Sturgill D."/>
            <person name="Sutton G."/>
            <person name="Sutton G.G."/>
            <person name="Tao W."/>
            <person name="Teichmann S."/>
            <person name="Tobari Y.N."/>
            <person name="Tomimura Y."/>
            <person name="Tsolas J.M."/>
            <person name="Valente V.L."/>
            <person name="Venter E."/>
            <person name="Venter J.C."/>
            <person name="Vicario S."/>
            <person name="Vieira F.G."/>
            <person name="Vilella A.J."/>
            <person name="Villasante A."/>
            <person name="Walenz B."/>
            <person name="Wang J."/>
            <person name="Wasserman M."/>
            <person name="Watts T."/>
            <person name="Wilson D."/>
            <person name="Wilson R.K."/>
            <person name="Wing R.A."/>
            <person name="Wolfner M.F."/>
            <person name="Wong A."/>
            <person name="Wong G.K."/>
            <person name="Wu C.I."/>
            <person name="Wu G."/>
            <person name="Yamamoto D."/>
            <person name="Yang H.P."/>
            <person name="Yang S.P."/>
            <person name="Yorke J.A."/>
            <person name="Yoshida K."/>
            <person name="Zdobnov E."/>
            <person name="Zhang P."/>
            <person name="Zhang Y."/>
            <person name="Zimin A.V."/>
            <person name="Baldwin J."/>
            <person name="Abdouelleil A."/>
            <person name="Abdulkadir J."/>
            <person name="Abebe A."/>
            <person name="Abera B."/>
            <person name="Abreu J."/>
            <person name="Acer S.C."/>
            <person name="Aftuck L."/>
            <person name="Alexander A."/>
            <person name="An P."/>
            <person name="Anderson E."/>
            <person name="Anderson S."/>
            <person name="Arachi H."/>
            <person name="Azer M."/>
            <person name="Bachantsang P."/>
            <person name="Barry A."/>
            <person name="Bayul T."/>
            <person name="Berlin A."/>
            <person name="Bessette D."/>
            <person name="Bloom T."/>
            <person name="Blye J."/>
            <person name="Boguslavskiy L."/>
            <person name="Bonnet C."/>
            <person name="Boukhgalter B."/>
            <person name="Bourzgui I."/>
            <person name="Brown A."/>
            <person name="Cahill P."/>
            <person name="Channer S."/>
            <person name="Cheshatsang Y."/>
            <person name="Chuda L."/>
            <person name="Citroen M."/>
            <person name="Collymore A."/>
            <person name="Cooke P."/>
            <person name="Costello M."/>
            <person name="D'Aco K."/>
            <person name="Daza R."/>
            <person name="De Haan G."/>
            <person name="DeGray S."/>
            <person name="DeMaso C."/>
            <person name="Dhargay N."/>
            <person name="Dooley K."/>
            <person name="Dooley E."/>
            <person name="Doricent M."/>
            <person name="Dorje P."/>
            <person name="Dorjee K."/>
            <person name="Dupes A."/>
            <person name="Elong R."/>
            <person name="Falk J."/>
            <person name="Farina A."/>
            <person name="Faro S."/>
            <person name="Ferguson D."/>
            <person name="Fisher S."/>
            <person name="Foley C.D."/>
            <person name="Franke A."/>
            <person name="Friedrich D."/>
            <person name="Gadbois L."/>
            <person name="Gearin G."/>
            <person name="Gearin C.R."/>
            <person name="Giannoukos G."/>
            <person name="Goode T."/>
            <person name="Graham J."/>
            <person name="Grandbois E."/>
            <person name="Grewal S."/>
            <person name="Gyaltsen K."/>
            <person name="Hafez N."/>
            <person name="Hagos B."/>
            <person name="Hall J."/>
            <person name="Henson C."/>
            <person name="Hollinger A."/>
            <person name="Honan T."/>
            <person name="Huard M.D."/>
            <person name="Hughes L."/>
            <person name="Hurhula B."/>
            <person name="Husby M.E."/>
            <person name="Kamat A."/>
            <person name="Kanga B."/>
            <person name="Kashin S."/>
            <person name="Khazanovich D."/>
            <person name="Kisner P."/>
            <person name="Lance K."/>
            <person name="Lara M."/>
            <person name="Lee W."/>
            <person name="Lennon N."/>
            <person name="Letendre F."/>
            <person name="LeVine R."/>
            <person name="Lipovsky A."/>
            <person name="Liu X."/>
            <person name="Liu J."/>
            <person name="Liu S."/>
            <person name="Lokyitsang T."/>
            <person name="Lokyitsang Y."/>
            <person name="Lubonja R."/>
            <person name="Lui A."/>
            <person name="MacDonald P."/>
            <person name="Magnisalis V."/>
            <person name="Maru K."/>
            <person name="Matthews C."/>
            <person name="McCusker W."/>
            <person name="McDonough S."/>
            <person name="Mehta T."/>
            <person name="Meldrim J."/>
            <person name="Meneus L."/>
            <person name="Mihai O."/>
            <person name="Mihalev A."/>
            <person name="Mihova T."/>
            <person name="Mittelman R."/>
            <person name="Mlenga V."/>
            <person name="Montmayeur A."/>
            <person name="Mulrain L."/>
            <person name="Navidi A."/>
            <person name="Naylor J."/>
            <person name="Negash T."/>
            <person name="Nguyen T."/>
            <person name="Nguyen N."/>
            <person name="Nicol R."/>
            <person name="Norbu C."/>
            <person name="Norbu N."/>
            <person name="Novod N."/>
            <person name="O'Neill B."/>
            <person name="Osman S."/>
            <person name="Markiewicz E."/>
            <person name="Oyono O.L."/>
            <person name="Patti C."/>
            <person name="Phunkhang P."/>
            <person name="Pierre F."/>
            <person name="Priest M."/>
            <person name="Raghuraman S."/>
            <person name="Rege F."/>
            <person name="Reyes R."/>
            <person name="Rise C."/>
            <person name="Rogov P."/>
            <person name="Ross K."/>
            <person name="Ryan E."/>
            <person name="Settipalli S."/>
            <person name="Shea T."/>
            <person name="Sherpa N."/>
            <person name="Shi L."/>
            <person name="Shih D."/>
            <person name="Sparrow T."/>
            <person name="Spaulding J."/>
            <person name="Stalker J."/>
            <person name="Stange-Thomann N."/>
            <person name="Stavropoulos S."/>
            <person name="Stone C."/>
            <person name="Strader C."/>
            <person name="Tesfaye S."/>
            <person name="Thomson T."/>
            <person name="Thoulutsang Y."/>
            <person name="Thoulutsang D."/>
            <person name="Topham K."/>
            <person name="Topping I."/>
            <person name="Tsamla T."/>
            <person name="Vassiliev H."/>
            <person name="Vo A."/>
            <person name="Wangchuk T."/>
            <person name="Wangdi T."/>
            <person name="Weiand M."/>
            <person name="Wilkinson J."/>
            <person name="Wilson A."/>
            <person name="Yadav S."/>
            <person name="Young G."/>
            <person name="Yu Q."/>
            <person name="Zembek L."/>
            <person name="Zhong D."/>
            <person name="Zimmer A."/>
            <person name="Zwirko Z."/>
            <person name="Jaffe D.B."/>
            <person name="Alvarez P."/>
            <person name="Brockman W."/>
            <person name="Butler J."/>
            <person name="Chin C."/>
            <person name="Gnerre S."/>
            <person name="Grabherr M."/>
            <person name="Kleber M."/>
            <person name="Mauceli E."/>
            <person name="MacCallum I."/>
        </authorList>
    </citation>
    <scope>NUCLEOTIDE SEQUENCE [LARGE SCALE GENOMIC DNA]</scope>
    <source>
        <strain evidence="11">Tucson 14030-0811.24</strain>
    </source>
</reference>
<keyword evidence="11" id="KW-1185">Reference proteome</keyword>
<keyword evidence="6" id="KW-0067">ATP-binding</keyword>
<dbReference type="InterPro" id="IPR035437">
    <property type="entry name" value="SNase_OB-fold_sf"/>
</dbReference>
<protein>
    <recommendedName>
        <fullName evidence="1">RNA helicase</fullName>
        <ecNumber evidence="1">3.6.4.13</ecNumber>
    </recommendedName>
</protein>
<sequence length="517" mass="60621">MNSKIFDAKTIRCLILDNIGDMWYFSPLSTMHVINWLTNKFVFTKQKTQLVITGRLWMDDIMRSQIIPLLSDALLIIEDGLEACIYGDIKLDINFVTQQDYRNGDTLLKVLSGRDLAKERIVIVCYQEFDCLQIYRVLKSHNIPNIKTGGEVLDAKAGIIIAVDAMLYSLNCGPIDLLISYTLTHTWFKYKQRFNLFHANYKMEVKKPGEALIIINPSQEEELWLFCDFLFKHDLEMPQNWLDRVYECRLEKELVLPRQNANLCQQLLYYGNCYRRRCRYRHVMTSNEVKPAKHLPQQGEIHFRVLNILSPSSLCINIINEPYDKDNSLSDLYDSIQAFYKDGQNLIKHSNPSIGDIIIIHFKNRYERAIIICMKFNTIKVKELDWGTEHFNTTLDLVFVCDERFRHHKIHACDLILTGVMPQSMDRKWNDEAKNMVRSRFFNSDGNPKRREMLRQRVYTAVVKFAFQDAIHVDTIYSPKCKDLKKFVLCNFNCYEDKLVKGRLASISEKAQQNDVN</sequence>
<evidence type="ECO:0000256" key="3">
    <source>
        <dbReference type="ARBA" id="ARBA00022741"/>
    </source>
</evidence>
<dbReference type="InterPro" id="IPR000571">
    <property type="entry name" value="Znf_CCCH"/>
</dbReference>
<dbReference type="EC" id="3.6.4.13" evidence="1"/>
<dbReference type="FunCoup" id="B4MUI7">
    <property type="interactions" value="7"/>
</dbReference>
<name>B4MUI7_DROWI</name>
<keyword evidence="8" id="KW-0862">Zinc</keyword>
<keyword evidence="4" id="KW-0378">Hydrolase</keyword>
<gene>
    <name evidence="10" type="primary">Dwil\GK14800</name>
    <name evidence="10" type="ORF">Dwil_GK14800</name>
</gene>
<dbReference type="eggNOG" id="KOG0334">
    <property type="taxonomic scope" value="Eukaryota"/>
</dbReference>
<feature type="zinc finger region" description="C3H1-type" evidence="8">
    <location>
        <begin position="258"/>
        <end position="285"/>
    </location>
</feature>
<dbReference type="HOGENOM" id="CLU_527072_0_0_1"/>
<dbReference type="Gene3D" id="2.30.30.140">
    <property type="match status" value="1"/>
</dbReference>
<dbReference type="EMBL" id="CH963857">
    <property type="protein sequence ID" value="EDW76182.1"/>
    <property type="molecule type" value="Genomic_DNA"/>
</dbReference>
<dbReference type="PANTHER" id="PTHR22655">
    <property type="entry name" value="ATP-DEPENDENT RNA HELICASE TDRD12-RELATED"/>
    <property type="match status" value="1"/>
</dbReference>
<accession>B4MUI7</accession>
<dbReference type="PANTHER" id="PTHR22655:SF2">
    <property type="entry name" value="ATP-DEPENDENT RNA HELICASE TDRD12-RELATED"/>
    <property type="match status" value="1"/>
</dbReference>
<keyword evidence="2" id="KW-0677">Repeat</keyword>
<keyword evidence="3" id="KW-0547">Nucleotide-binding</keyword>
<evidence type="ECO:0000256" key="5">
    <source>
        <dbReference type="ARBA" id="ARBA00022806"/>
    </source>
</evidence>
<dbReference type="Proteomes" id="UP000007798">
    <property type="component" value="Unassembled WGS sequence"/>
</dbReference>
<dbReference type="Gene3D" id="2.40.50.90">
    <property type="match status" value="1"/>
</dbReference>
<proteinExistence type="predicted"/>
<dbReference type="InParanoid" id="B4MUI7"/>
<keyword evidence="5" id="KW-0347">Helicase</keyword>
<evidence type="ECO:0000256" key="1">
    <source>
        <dbReference type="ARBA" id="ARBA00012552"/>
    </source>
</evidence>
<dbReference type="GO" id="GO:0008270">
    <property type="term" value="F:zinc ion binding"/>
    <property type="evidence" value="ECO:0007669"/>
    <property type="project" value="UniProtKB-KW"/>
</dbReference>
<organism evidence="10 11">
    <name type="scientific">Drosophila willistoni</name>
    <name type="common">Fruit fly</name>
    <dbReference type="NCBI Taxonomy" id="7260"/>
    <lineage>
        <taxon>Eukaryota</taxon>
        <taxon>Metazoa</taxon>
        <taxon>Ecdysozoa</taxon>
        <taxon>Arthropoda</taxon>
        <taxon>Hexapoda</taxon>
        <taxon>Insecta</taxon>
        <taxon>Pterygota</taxon>
        <taxon>Neoptera</taxon>
        <taxon>Endopterygota</taxon>
        <taxon>Diptera</taxon>
        <taxon>Brachycera</taxon>
        <taxon>Muscomorpha</taxon>
        <taxon>Ephydroidea</taxon>
        <taxon>Drosophilidae</taxon>
        <taxon>Drosophila</taxon>
        <taxon>Sophophora</taxon>
    </lineage>
</organism>
<dbReference type="GO" id="GO:0003724">
    <property type="term" value="F:RNA helicase activity"/>
    <property type="evidence" value="ECO:0007669"/>
    <property type="project" value="UniProtKB-EC"/>
</dbReference>
<dbReference type="PROSITE" id="PS50103">
    <property type="entry name" value="ZF_C3H1"/>
    <property type="match status" value="1"/>
</dbReference>
<evidence type="ECO:0000256" key="4">
    <source>
        <dbReference type="ARBA" id="ARBA00022801"/>
    </source>
</evidence>
<evidence type="ECO:0000256" key="2">
    <source>
        <dbReference type="ARBA" id="ARBA00022737"/>
    </source>
</evidence>
<evidence type="ECO:0000256" key="7">
    <source>
        <dbReference type="ARBA" id="ARBA00047984"/>
    </source>
</evidence>